<dbReference type="Gene3D" id="3.40.630.30">
    <property type="match status" value="1"/>
</dbReference>
<dbReference type="InterPro" id="IPR000182">
    <property type="entry name" value="GNAT_dom"/>
</dbReference>
<evidence type="ECO:0000313" key="2">
    <source>
        <dbReference type="EMBL" id="TNM62972.1"/>
    </source>
</evidence>
<organism evidence="2 3">
    <name type="scientific">Aliirhizobium smilacinae</name>
    <dbReference type="NCBI Taxonomy" id="1395944"/>
    <lineage>
        <taxon>Bacteria</taxon>
        <taxon>Pseudomonadati</taxon>
        <taxon>Pseudomonadota</taxon>
        <taxon>Alphaproteobacteria</taxon>
        <taxon>Hyphomicrobiales</taxon>
        <taxon>Rhizobiaceae</taxon>
        <taxon>Aliirhizobium</taxon>
    </lineage>
</organism>
<gene>
    <name evidence="2" type="ORF">FHP24_17310</name>
</gene>
<dbReference type="RefSeq" id="WP_139677465.1">
    <property type="nucleotide sequence ID" value="NZ_VDMN01000003.1"/>
</dbReference>
<protein>
    <submittedName>
        <fullName evidence="2">GNAT family N-acetyltransferase</fullName>
    </submittedName>
</protein>
<dbReference type="Pfam" id="PF00583">
    <property type="entry name" value="Acetyltransf_1"/>
    <property type="match status" value="1"/>
</dbReference>
<evidence type="ECO:0000259" key="1">
    <source>
        <dbReference type="PROSITE" id="PS51186"/>
    </source>
</evidence>
<dbReference type="OrthoDB" id="9787920at2"/>
<keyword evidence="3" id="KW-1185">Reference proteome</keyword>
<proteinExistence type="predicted"/>
<evidence type="ECO:0000313" key="3">
    <source>
        <dbReference type="Proteomes" id="UP000311605"/>
    </source>
</evidence>
<sequence>MSIKLKVTEGIAPQEEERILQKLRAFNIATFGESNRRELTIPLYDDAGEVNGGLVGYTGRGWLYISMLYIPENLRGQGFATRMLEMAEGEARKRGCIGAYIDTMNPDARSLYRKLGYAEIGELDALSGGHIVTWLAKRF</sequence>
<keyword evidence="2" id="KW-0808">Transferase</keyword>
<accession>A0A5C4XHY2</accession>
<reference evidence="2 3" key="1">
    <citation type="submission" date="2019-06" db="EMBL/GenBank/DDBJ databases">
        <title>The draft genome of Rhizobium smilacinae PTYR-5.</title>
        <authorList>
            <person name="Liu L."/>
            <person name="Li L."/>
            <person name="Zhang X."/>
        </authorList>
    </citation>
    <scope>NUCLEOTIDE SEQUENCE [LARGE SCALE GENOMIC DNA]</scope>
    <source>
        <strain evidence="2 3">PTYR-5</strain>
    </source>
</reference>
<dbReference type="AlphaFoldDB" id="A0A5C4XHY2"/>
<feature type="domain" description="N-acetyltransferase" evidence="1">
    <location>
        <begin position="1"/>
        <end position="139"/>
    </location>
</feature>
<dbReference type="PROSITE" id="PS51186">
    <property type="entry name" value="GNAT"/>
    <property type="match status" value="1"/>
</dbReference>
<dbReference type="Proteomes" id="UP000311605">
    <property type="component" value="Unassembled WGS sequence"/>
</dbReference>
<comment type="caution">
    <text evidence="2">The sequence shown here is derived from an EMBL/GenBank/DDBJ whole genome shotgun (WGS) entry which is preliminary data.</text>
</comment>
<dbReference type="EMBL" id="VDMN01000003">
    <property type="protein sequence ID" value="TNM62972.1"/>
    <property type="molecule type" value="Genomic_DNA"/>
</dbReference>
<dbReference type="SUPFAM" id="SSF55729">
    <property type="entry name" value="Acyl-CoA N-acyltransferases (Nat)"/>
    <property type="match status" value="1"/>
</dbReference>
<name>A0A5C4XHY2_9HYPH</name>
<dbReference type="GO" id="GO:0016747">
    <property type="term" value="F:acyltransferase activity, transferring groups other than amino-acyl groups"/>
    <property type="evidence" value="ECO:0007669"/>
    <property type="project" value="InterPro"/>
</dbReference>
<dbReference type="CDD" id="cd04301">
    <property type="entry name" value="NAT_SF"/>
    <property type="match status" value="1"/>
</dbReference>
<dbReference type="InterPro" id="IPR016181">
    <property type="entry name" value="Acyl_CoA_acyltransferase"/>
</dbReference>